<comment type="function">
    <text evidence="7">Participates in the barrier function of the cell envelope.</text>
</comment>
<dbReference type="AlphaFoldDB" id="A0A662Z6U7"/>
<dbReference type="Pfam" id="PF02698">
    <property type="entry name" value="DUF218"/>
    <property type="match status" value="1"/>
</dbReference>
<reference evidence="11 12" key="1">
    <citation type="submission" date="2016-10" db="EMBL/GenBank/DDBJ databases">
        <authorList>
            <person name="Varghese N."/>
            <person name="Submissions S."/>
        </authorList>
    </citation>
    <scope>NUCLEOTIDE SEQUENCE [LARGE SCALE GENOMIC DNA]</scope>
    <source>
        <strain evidence="11 12">22B</strain>
    </source>
</reference>
<dbReference type="Proteomes" id="UP000243374">
    <property type="component" value="Unassembled WGS sequence"/>
</dbReference>
<comment type="subcellular location">
    <subcellularLocation>
        <location evidence="1">Cell inner membrane</location>
        <topology evidence="1">Single-pass membrane protein</topology>
    </subcellularLocation>
</comment>
<evidence type="ECO:0000256" key="5">
    <source>
        <dbReference type="ARBA" id="ARBA00022989"/>
    </source>
</evidence>
<feature type="compositionally biased region" description="Polar residues" evidence="8">
    <location>
        <begin position="326"/>
        <end position="339"/>
    </location>
</feature>
<evidence type="ECO:0000256" key="8">
    <source>
        <dbReference type="SAM" id="MobiDB-lite"/>
    </source>
</evidence>
<dbReference type="InterPro" id="IPR051599">
    <property type="entry name" value="Cell_Envelope_Assoc"/>
</dbReference>
<dbReference type="CDD" id="cd06259">
    <property type="entry name" value="YdcF-like"/>
    <property type="match status" value="1"/>
</dbReference>
<dbReference type="GO" id="GO:0005886">
    <property type="term" value="C:plasma membrane"/>
    <property type="evidence" value="ECO:0007669"/>
    <property type="project" value="UniProtKB-SubCell"/>
</dbReference>
<gene>
    <name evidence="11" type="ORF">SAMN04487865_100456</name>
</gene>
<evidence type="ECO:0000256" key="2">
    <source>
        <dbReference type="ARBA" id="ARBA00022475"/>
    </source>
</evidence>
<dbReference type="EMBL" id="FOSF01000004">
    <property type="protein sequence ID" value="SFJ84603.1"/>
    <property type="molecule type" value="Genomic_DNA"/>
</dbReference>
<evidence type="ECO:0000256" key="1">
    <source>
        <dbReference type="ARBA" id="ARBA00004377"/>
    </source>
</evidence>
<evidence type="ECO:0000256" key="9">
    <source>
        <dbReference type="SAM" id="Phobius"/>
    </source>
</evidence>
<dbReference type="PANTHER" id="PTHR30336">
    <property type="entry name" value="INNER MEMBRANE PROTEIN, PROBABLE PERMEASE"/>
    <property type="match status" value="1"/>
</dbReference>
<keyword evidence="3" id="KW-0997">Cell inner membrane</keyword>
<evidence type="ECO:0000259" key="10">
    <source>
        <dbReference type="Pfam" id="PF02698"/>
    </source>
</evidence>
<dbReference type="PANTHER" id="PTHR30336:SF0">
    <property type="entry name" value="PROTEIN SANA"/>
    <property type="match status" value="1"/>
</dbReference>
<feature type="domain" description="DUF218" evidence="10">
    <location>
        <begin position="72"/>
        <end position="181"/>
    </location>
</feature>
<evidence type="ECO:0000313" key="12">
    <source>
        <dbReference type="Proteomes" id="UP000243374"/>
    </source>
</evidence>
<feature type="region of interest" description="Disordered" evidence="8">
    <location>
        <begin position="324"/>
        <end position="354"/>
    </location>
</feature>
<dbReference type="RefSeq" id="WP_074838888.1">
    <property type="nucleotide sequence ID" value="NZ_CP047056.1"/>
</dbReference>
<proteinExistence type="predicted"/>
<dbReference type="InterPro" id="IPR003848">
    <property type="entry name" value="DUF218"/>
</dbReference>
<feature type="transmembrane region" description="Helical" evidence="9">
    <location>
        <begin position="21"/>
        <end position="40"/>
    </location>
</feature>
<evidence type="ECO:0000256" key="4">
    <source>
        <dbReference type="ARBA" id="ARBA00022692"/>
    </source>
</evidence>
<accession>A0A662Z6U7</accession>
<keyword evidence="4 9" id="KW-0812">Transmembrane</keyword>
<evidence type="ECO:0000256" key="6">
    <source>
        <dbReference type="ARBA" id="ARBA00023136"/>
    </source>
</evidence>
<organism evidence="11 12">
    <name type="scientific">Succinivibrio dextrinosolvens</name>
    <dbReference type="NCBI Taxonomy" id="83771"/>
    <lineage>
        <taxon>Bacteria</taxon>
        <taxon>Pseudomonadati</taxon>
        <taxon>Pseudomonadota</taxon>
        <taxon>Gammaproteobacteria</taxon>
        <taxon>Aeromonadales</taxon>
        <taxon>Succinivibrionaceae</taxon>
        <taxon>Succinivibrio</taxon>
    </lineage>
</organism>
<keyword evidence="2" id="KW-1003">Cell membrane</keyword>
<sequence>MSYQDQSEMRFSSDMSSFLKAVGYIGLLALVIGILFLVLGCFRISSYAFKTYESIDKIPHNKVGLLLGTSSLNSNGQPNDYFTYRIIAAAQLFKSGKIDYILASGDNLHHSYNEPRQMIRALIKAGVPSDRIVADFAGISTLDSVIRARKVFLLKNVTIISQDFQNERALFIADNYDLNAVGFNALSPNYGIFSKVSIREFFARIKCAFDVYLLKSQPKFLGKPESIGKSALPKEMSNKPKKLTSPLKFITDNAKIMNEKARIAKFEPIAKKTTDTAKMIRKRVEQAEYEYYIPEARVPENKIDKQQIEVLSEEQTEALEEANEVASESLNVGTSNTYIDPNIPAKPNLQANPE</sequence>
<evidence type="ECO:0000313" key="11">
    <source>
        <dbReference type="EMBL" id="SFJ84603.1"/>
    </source>
</evidence>
<evidence type="ECO:0000256" key="7">
    <source>
        <dbReference type="ARBA" id="ARBA00037355"/>
    </source>
</evidence>
<keyword evidence="5 9" id="KW-1133">Transmembrane helix</keyword>
<protein>
    <submittedName>
        <fullName evidence="11">Protein SanA, affects membrane permeability for vancomycin</fullName>
    </submittedName>
</protein>
<evidence type="ECO:0000256" key="3">
    <source>
        <dbReference type="ARBA" id="ARBA00022519"/>
    </source>
</evidence>
<keyword evidence="12" id="KW-1185">Reference proteome</keyword>
<name>A0A662Z6U7_9GAMM</name>
<keyword evidence="6 9" id="KW-0472">Membrane</keyword>